<dbReference type="AlphaFoldDB" id="A0A3M6TWJ5"/>
<dbReference type="EMBL" id="RCHS01002804">
    <property type="protein sequence ID" value="RMX45664.1"/>
    <property type="molecule type" value="Genomic_DNA"/>
</dbReference>
<gene>
    <name evidence="1" type="ORF">pdam_00024222</name>
</gene>
<proteinExistence type="predicted"/>
<keyword evidence="2" id="KW-1185">Reference proteome</keyword>
<reference evidence="1 2" key="1">
    <citation type="journal article" date="2018" name="Sci. Rep.">
        <title>Comparative analysis of the Pocillopora damicornis genome highlights role of immune system in coral evolution.</title>
        <authorList>
            <person name="Cunning R."/>
            <person name="Bay R.A."/>
            <person name="Gillette P."/>
            <person name="Baker A.C."/>
            <person name="Traylor-Knowles N."/>
        </authorList>
    </citation>
    <scope>NUCLEOTIDE SEQUENCE [LARGE SCALE GENOMIC DNA]</scope>
    <source>
        <strain evidence="1">RSMAS</strain>
        <tissue evidence="1">Whole animal</tissue>
    </source>
</reference>
<comment type="caution">
    <text evidence="1">The sequence shown here is derived from an EMBL/GenBank/DDBJ whole genome shotgun (WGS) entry which is preliminary data.</text>
</comment>
<organism evidence="1 2">
    <name type="scientific">Pocillopora damicornis</name>
    <name type="common">Cauliflower coral</name>
    <name type="synonym">Millepora damicornis</name>
    <dbReference type="NCBI Taxonomy" id="46731"/>
    <lineage>
        <taxon>Eukaryota</taxon>
        <taxon>Metazoa</taxon>
        <taxon>Cnidaria</taxon>
        <taxon>Anthozoa</taxon>
        <taxon>Hexacorallia</taxon>
        <taxon>Scleractinia</taxon>
        <taxon>Astrocoeniina</taxon>
        <taxon>Pocilloporidae</taxon>
        <taxon>Pocillopora</taxon>
    </lineage>
</organism>
<evidence type="ECO:0000313" key="2">
    <source>
        <dbReference type="Proteomes" id="UP000275408"/>
    </source>
</evidence>
<dbReference type="Proteomes" id="UP000275408">
    <property type="component" value="Unassembled WGS sequence"/>
</dbReference>
<protein>
    <submittedName>
        <fullName evidence="1">Uncharacterized protein</fullName>
    </submittedName>
</protein>
<name>A0A3M6TWJ5_POCDA</name>
<accession>A0A3M6TWJ5</accession>
<sequence length="98" mass="10893">MTFIWQSSHLENQLLSKCSTLAQILTSCLYPIIGGIYLDSRGQGKADDFLLKMKAYLGNSPKHFVVEAGKRLQAPKMPLEMVSLTMNTKACSEENLPT</sequence>
<evidence type="ECO:0000313" key="1">
    <source>
        <dbReference type="EMBL" id="RMX45664.1"/>
    </source>
</evidence>
<feature type="non-terminal residue" evidence="1">
    <location>
        <position position="98"/>
    </location>
</feature>